<organism evidence="1 2">
    <name type="scientific">Paenibacillus campinasensis</name>
    <dbReference type="NCBI Taxonomy" id="66347"/>
    <lineage>
        <taxon>Bacteria</taxon>
        <taxon>Bacillati</taxon>
        <taxon>Bacillota</taxon>
        <taxon>Bacilli</taxon>
        <taxon>Bacillales</taxon>
        <taxon>Paenibacillaceae</taxon>
        <taxon>Paenibacillus</taxon>
    </lineage>
</organism>
<evidence type="ECO:0000313" key="1">
    <source>
        <dbReference type="EMBL" id="MUG68657.1"/>
    </source>
</evidence>
<dbReference type="Proteomes" id="UP000435177">
    <property type="component" value="Unassembled WGS sequence"/>
</dbReference>
<accession>A0ABW9T6E5</accession>
<keyword evidence="2" id="KW-1185">Reference proteome</keyword>
<protein>
    <submittedName>
        <fullName evidence="1">Uncharacterized protein</fullName>
    </submittedName>
</protein>
<name>A0ABW9T6E5_9BACL</name>
<sequence length="83" mass="9298">MNTLVPKAEQMIHDALAPLIHKGCTIERLKIVVASDAPLAQHKTIPTRFGMLRVEINNYARRGLAYIEEDPGRVGRGFAWVCK</sequence>
<proteinExistence type="predicted"/>
<dbReference type="EMBL" id="WOAA01000031">
    <property type="protein sequence ID" value="MUG68657.1"/>
    <property type="molecule type" value="Genomic_DNA"/>
</dbReference>
<comment type="caution">
    <text evidence="1">The sequence shown here is derived from an EMBL/GenBank/DDBJ whole genome shotgun (WGS) entry which is preliminary data.</text>
</comment>
<evidence type="ECO:0000313" key="2">
    <source>
        <dbReference type="Proteomes" id="UP000435177"/>
    </source>
</evidence>
<reference evidence="1 2" key="1">
    <citation type="submission" date="2019-11" db="EMBL/GenBank/DDBJ databases">
        <title>Draft genome sequences of five Paenibacillus species of dairy origin.</title>
        <authorList>
            <person name="Olajide A.M."/>
            <person name="Chen S."/>
            <person name="Lapointe G."/>
        </authorList>
    </citation>
    <scope>NUCLEOTIDE SEQUENCE [LARGE SCALE GENOMIC DNA]</scope>
    <source>
        <strain evidence="1 2">3CS1</strain>
    </source>
</reference>
<gene>
    <name evidence="1" type="ORF">GNP94_22050</name>
</gene>
<dbReference type="RefSeq" id="WP_155619023.1">
    <property type="nucleotide sequence ID" value="NZ_WOAA01000031.1"/>
</dbReference>